<dbReference type="PANTHER" id="PTHR10806:SF6">
    <property type="entry name" value="SIGNAL PEPTIDASE COMPLEX CATALYTIC SUBUNIT SEC11"/>
    <property type="match status" value="1"/>
</dbReference>
<evidence type="ECO:0000256" key="1">
    <source>
        <dbReference type="ARBA" id="ARBA00004370"/>
    </source>
</evidence>
<organism evidence="8 9">
    <name type="scientific">Nocardioides perillae</name>
    <dbReference type="NCBI Taxonomy" id="1119534"/>
    <lineage>
        <taxon>Bacteria</taxon>
        <taxon>Bacillati</taxon>
        <taxon>Actinomycetota</taxon>
        <taxon>Actinomycetes</taxon>
        <taxon>Propionibacteriales</taxon>
        <taxon>Nocardioidaceae</taxon>
        <taxon>Nocardioides</taxon>
    </lineage>
</organism>
<dbReference type="Proteomes" id="UP000544110">
    <property type="component" value="Unassembled WGS sequence"/>
</dbReference>
<keyword evidence="3 6" id="KW-1133">Transmembrane helix</keyword>
<evidence type="ECO:0000256" key="4">
    <source>
        <dbReference type="ARBA" id="ARBA00023136"/>
    </source>
</evidence>
<keyword evidence="9" id="KW-1185">Reference proteome</keyword>
<gene>
    <name evidence="8" type="ORF">BJ989_002411</name>
</gene>
<evidence type="ECO:0000259" key="7">
    <source>
        <dbReference type="Pfam" id="PF10502"/>
    </source>
</evidence>
<keyword evidence="8" id="KW-0378">Hydrolase</keyword>
<dbReference type="NCBIfam" id="TIGR02228">
    <property type="entry name" value="sigpep_I_arch"/>
    <property type="match status" value="1"/>
</dbReference>
<dbReference type="CDD" id="cd06530">
    <property type="entry name" value="S26_SPase_I"/>
    <property type="match status" value="1"/>
</dbReference>
<comment type="caution">
    <text evidence="8">The sequence shown here is derived from an EMBL/GenBank/DDBJ whole genome shotgun (WGS) entry which is preliminary data.</text>
</comment>
<name>A0A7Y9RT47_9ACTN</name>
<dbReference type="GO" id="GO:0009003">
    <property type="term" value="F:signal peptidase activity"/>
    <property type="evidence" value="ECO:0007669"/>
    <property type="project" value="UniProtKB-EC"/>
</dbReference>
<evidence type="ECO:0000313" key="8">
    <source>
        <dbReference type="EMBL" id="NYG56107.1"/>
    </source>
</evidence>
<dbReference type="EC" id="3.4.21.89" evidence="5"/>
<dbReference type="InterPro" id="IPR036286">
    <property type="entry name" value="LexA/Signal_pep-like_sf"/>
</dbReference>
<dbReference type="RefSeq" id="WP_179518433.1">
    <property type="nucleotide sequence ID" value="NZ_JACCAC010000001.1"/>
</dbReference>
<evidence type="ECO:0000256" key="6">
    <source>
        <dbReference type="SAM" id="Phobius"/>
    </source>
</evidence>
<dbReference type="SUPFAM" id="SSF51306">
    <property type="entry name" value="LexA/Signal peptidase"/>
    <property type="match status" value="1"/>
</dbReference>
<dbReference type="InterPro" id="IPR001733">
    <property type="entry name" value="Peptidase_S26B"/>
</dbReference>
<feature type="transmembrane region" description="Helical" evidence="6">
    <location>
        <begin position="150"/>
        <end position="172"/>
    </location>
</feature>
<dbReference type="Pfam" id="PF10502">
    <property type="entry name" value="Peptidase_S26"/>
    <property type="match status" value="1"/>
</dbReference>
<accession>A0A7Y9RT47</accession>
<reference evidence="8 9" key="1">
    <citation type="submission" date="2020-07" db="EMBL/GenBank/DDBJ databases">
        <title>Sequencing the genomes of 1000 actinobacteria strains.</title>
        <authorList>
            <person name="Klenk H.-P."/>
        </authorList>
    </citation>
    <scope>NUCLEOTIDE SEQUENCE [LARGE SCALE GENOMIC DNA]</scope>
    <source>
        <strain evidence="8 9">DSM 24552</strain>
    </source>
</reference>
<keyword evidence="2 6" id="KW-0812">Transmembrane</keyword>
<dbReference type="PANTHER" id="PTHR10806">
    <property type="entry name" value="SIGNAL PEPTIDASE COMPLEX CATALYTIC SUBUNIT SEC11"/>
    <property type="match status" value="1"/>
</dbReference>
<dbReference type="GO" id="GO:0006465">
    <property type="term" value="P:signal peptide processing"/>
    <property type="evidence" value="ECO:0007669"/>
    <property type="project" value="UniProtKB-UniRule"/>
</dbReference>
<keyword evidence="4 6" id="KW-0472">Membrane</keyword>
<feature type="transmembrane region" description="Helical" evidence="6">
    <location>
        <begin position="12"/>
        <end position="34"/>
    </location>
</feature>
<evidence type="ECO:0000313" key="9">
    <source>
        <dbReference type="Proteomes" id="UP000544110"/>
    </source>
</evidence>
<evidence type="ECO:0000256" key="3">
    <source>
        <dbReference type="ARBA" id="ARBA00022989"/>
    </source>
</evidence>
<dbReference type="EMBL" id="JACCAC010000001">
    <property type="protein sequence ID" value="NYG56107.1"/>
    <property type="molecule type" value="Genomic_DNA"/>
</dbReference>
<evidence type="ECO:0000256" key="5">
    <source>
        <dbReference type="NCBIfam" id="TIGR02228"/>
    </source>
</evidence>
<dbReference type="GO" id="GO:0016020">
    <property type="term" value="C:membrane"/>
    <property type="evidence" value="ECO:0007669"/>
    <property type="project" value="UniProtKB-SubCell"/>
</dbReference>
<proteinExistence type="predicted"/>
<protein>
    <recommendedName>
        <fullName evidence="5">Signal peptidase I</fullName>
        <ecNumber evidence="5">3.4.21.89</ecNumber>
    </recommendedName>
</protein>
<feature type="domain" description="Peptidase S26" evidence="7">
    <location>
        <begin position="21"/>
        <end position="95"/>
    </location>
</feature>
<evidence type="ECO:0000256" key="2">
    <source>
        <dbReference type="ARBA" id="ARBA00022692"/>
    </source>
</evidence>
<dbReference type="GO" id="GO:0004252">
    <property type="term" value="F:serine-type endopeptidase activity"/>
    <property type="evidence" value="ECO:0007669"/>
    <property type="project" value="UniProtKB-UniRule"/>
</dbReference>
<sequence length="192" mass="20127">MTTRLREAAGWVGQVLAWSAVFATTAVLLAAVVVPRVAGATPYTVLTGSMSPTYPPGSLVVVRPVDPASVGTGTVITFQRESGRAEVVTHRVTAVGMTTAGELRWTTRGDANGAEDATAVQPEQLRGAVWYALPWLGHVNNAVTGRTRALLVQAASLGLAAYAVWALASAALDRRRATRPVRPRGGARRATT</sequence>
<comment type="subcellular location">
    <subcellularLocation>
        <location evidence="1">Membrane</location>
    </subcellularLocation>
</comment>
<dbReference type="AlphaFoldDB" id="A0A7Y9RT47"/>
<dbReference type="InterPro" id="IPR019533">
    <property type="entry name" value="Peptidase_S26"/>
</dbReference>